<accession>A0A8J4UZU1</accession>
<organism evidence="1 2">
    <name type="scientific">Polysphondylium violaceum</name>
    <dbReference type="NCBI Taxonomy" id="133409"/>
    <lineage>
        <taxon>Eukaryota</taxon>
        <taxon>Amoebozoa</taxon>
        <taxon>Evosea</taxon>
        <taxon>Eumycetozoa</taxon>
        <taxon>Dictyostelia</taxon>
        <taxon>Dictyosteliales</taxon>
        <taxon>Dictyosteliaceae</taxon>
        <taxon>Polysphondylium</taxon>
    </lineage>
</organism>
<evidence type="ECO:0000313" key="1">
    <source>
        <dbReference type="EMBL" id="KAF2073528.1"/>
    </source>
</evidence>
<dbReference type="Proteomes" id="UP000695562">
    <property type="component" value="Unassembled WGS sequence"/>
</dbReference>
<name>A0A8J4UZU1_9MYCE</name>
<keyword evidence="2" id="KW-1185">Reference proteome</keyword>
<dbReference type="EMBL" id="AJWJ01000198">
    <property type="protein sequence ID" value="KAF2073528.1"/>
    <property type="molecule type" value="Genomic_DNA"/>
</dbReference>
<reference evidence="1" key="1">
    <citation type="submission" date="2020-01" db="EMBL/GenBank/DDBJ databases">
        <title>Development of genomics and gene disruption for Polysphondylium violaceum indicates a role for the polyketide synthase stlB in stalk morphogenesis.</title>
        <authorList>
            <person name="Narita B."/>
            <person name="Kawabe Y."/>
            <person name="Kin K."/>
            <person name="Saito T."/>
            <person name="Gibbs R."/>
            <person name="Kuspa A."/>
            <person name="Muzny D."/>
            <person name="Queller D."/>
            <person name="Richards S."/>
            <person name="Strassman J."/>
            <person name="Sucgang R."/>
            <person name="Worley K."/>
            <person name="Schaap P."/>
        </authorList>
    </citation>
    <scope>NUCLEOTIDE SEQUENCE</scope>
    <source>
        <strain evidence="1">QSvi11</strain>
    </source>
</reference>
<proteinExistence type="predicted"/>
<feature type="non-terminal residue" evidence="1">
    <location>
        <position position="206"/>
    </location>
</feature>
<gene>
    <name evidence="1" type="ORF">CYY_005147</name>
</gene>
<comment type="caution">
    <text evidence="1">The sequence shown here is derived from an EMBL/GenBank/DDBJ whole genome shotgun (WGS) entry which is preliminary data.</text>
</comment>
<dbReference type="AlphaFoldDB" id="A0A8J4UZU1"/>
<protein>
    <submittedName>
        <fullName evidence="1">Uncharacterized protein</fullName>
    </submittedName>
</protein>
<sequence length="206" mass="24586">MDNSSNNNNSNNNRNTATLFRSIFNNVYLRKCIFKYFTPPTDGYLMCYNGKFYQNRDDYNLKQLLESNLDESFILDKLKRFKDLLSDNSNNNINTTTHTYYQDWLDTPEEGVSMDQNMFTTTNKQEFNDLVDELFSRDHLFKKMVAHPDTDLDFNSIEYDKSMGDQELFEKIQNNIRCFKYEMLIRDQSIDDIIKFSERVFRIADS</sequence>
<evidence type="ECO:0000313" key="2">
    <source>
        <dbReference type="Proteomes" id="UP000695562"/>
    </source>
</evidence>